<dbReference type="InterPro" id="IPR012954">
    <property type="entry name" value="BP28_C_dom"/>
</dbReference>
<name>A0A1R3G297_9ROSI</name>
<dbReference type="EMBL" id="AWUE01023882">
    <property type="protein sequence ID" value="OMO52206.1"/>
    <property type="molecule type" value="Genomic_DNA"/>
</dbReference>
<dbReference type="InterPro" id="IPR021150">
    <property type="entry name" value="Ubiq_cyt_c_chap"/>
</dbReference>
<evidence type="ECO:0000256" key="2">
    <source>
        <dbReference type="ARBA" id="ARBA00010559"/>
    </source>
</evidence>
<keyword evidence="7" id="KW-0175">Coiled coil</keyword>
<gene>
    <name evidence="9" type="ORF">COLO4_37344</name>
</gene>
<protein>
    <recommendedName>
        <fullName evidence="8">BP28 C-terminal domain-containing protein</fullName>
    </recommendedName>
</protein>
<keyword evidence="6" id="KW-0687">Ribonucleoprotein</keyword>
<sequence length="2439" mass="273399">MASSIASQLQAIKSFIQTDSEPQKRPFTRPSILYNPKEAADIDIDTILNIALTGLEVLGGVDERFRNYKGDLFSHKSKELDRELMGVDDNKRINASISSYLRLLSGHLQLPASLKTLEYLIRRYKIHVYNIEDLVLCVLPYHDTHAFVRIIQLINTGNSKWKFLDGVKMSGAPPPRSVIVQQCIRDMGVLEALCNYASAKKKFEASRPVISFCTAVIVEVLGSLSTIDSDTVNRILPFVTSGLQTGTIGGSDHKAGALMIVGLLATKVALNHKLVNSLIRSVAEVAKEDVKESTGLPWFRLSLMALINLVQSQSVGTIPKKALEILRDTRDIAGVFLELSKGFNIDRFLVILLEALVDQSSSDDSYHLALISIIDTLHLKNLVDNIVRKILLTCMKLSEKDLKLASSGTGTWAKKILADINKNYPSQFQGAVHKFFQDNKVQSKKEDEVCELLGKILDGDLDFSMSVSDSKIWFASLHPKPEIWRATFSGLNRSAILKIKSLDSQRFVNIKDAVLRQLHDDDLTVVQAALSLDGLTEILSPPDILEALHNVVKRCLSFLISGSSVNSTLYCDVAISFLKIAVSSFCDQIDYSKEVASVIFPLLLILPKTQRLSLKVLGLVKEIKWPFLQTLASVSGEEVNVVVVPLGFYTYQIVAKRLHVLFELNTLKLEKLQTGSSDDVEAFSRYEKKMHKRGSISTVNMEIVKSLSEAFLMQPHDYMPWLTRSCSDFKSSKTLFFLVLLQSFSMLENNGKVLVLFEACFPVLKSEWEAFGSVADASLQQFNEEMLGWDSRKFLDQLFVADDIDLLNKYILICIFWRLLEAFVSAVSSEVFLDDIQKAVDRVQDFFIFVAISNLKYAFKKHLPELVKKNLPGFLTNLGKCKDSPVSFLSRFYTVEDVADVPVAVQVESLHCFAYLCSQLDERLPVELLDQFPSLLVPLASDNQATRIAAMDCIEKLYKLWCQVDFSSKKNGSSAIWSHFLDELLGLLVQQRRLLLSDKNFLPSLLKCLLSSSCNSIMVSPDIEQRFNQSTKEKILSFILNSALKLSGSGKLKVLSLLKGLGNAILHVKEVDSLLSLLLKKSSQELSEIEVRILCLLLEICVVPSSSLGGQISEGHVFKALELDLKSPEDCAIIEPCLTVLQKLSSQFYSGLTTEAQGHLFQQLVLLFRNGNGDVQSATRDALLRLNIASSTVGQMVELVLKEDQLITGSGHGKKKKKSAEKSMPGYYNVVFKGEQALYFLGSLLDVLLLKKDMVDRQLLVDPLFKLLGKVFSDEWRHGILTQDEREIQSSNASQAISSSMCYIQQTLLLVLEDICASLKKANSPVKDGIINKIDIKMLVDCARLTMDGVTRNHIFALLTSVAKLVPTRILEHILDILTVIGESAVSQIDSHSQHVFEELISAIVPYWLSKTNNKEQLLQIFVNVLPEVAEHRRLSIVVFLLRILGETDSFASLLVLLFHSLVSRKGLSSLNDMCTSDSFLVSAQREWEYAFTVHICGQYSCQIWLPSIVTVLQLMGKSDLSQELVMQLLFAMNFLLHKLQDPEFALKLELKENLNGIQRTLGELMEQVVSLLQEVDARRKQLGISVAIWKEFKACVHAILKTITMAITPSTCFECITKLLGNSDGTVRKKALGILCETLKDYDSVKTKRKEKREMELDSNRYEVYLDDAALESFEKMCAEIVQIVDNSIEESNASLKLAAVSTLELLAQRFSSTYSVFGMCLASVTKGINSENLAVSSSCLKTTSAFVNVLGPRALAELPCVMENLIKKSREISLSSKLKSKNDENTSIFLSILVALEAVIDKLGGFLNPYLGDIIELMVLHPAYVSGSDLKLKLKADLVRKLLTDKIPVRLTLQPLLKIYSGAVKSGDSSLVITFEMLANLVSKMDRASVSGHYVKIFDQCMVALDLRRQHPGSVQTIDVVEKSVINAIVSLTMKLTENMFKPLFAKTIEWAETEVEDVAVSASTNIDRAISFYSLVNKLVENHRSLFVPYFKYLVKGCVQLLSASEDLKASNLVRKKKKAKIQEGGNLESSLLSLKSWHLRALILSSLHKCFLHDTGRLKFLDSSNFQVLLKPIVSQLVIEPPTSIEEYPDIPSVKEVDDLLVICIGQMAVTAGNDLLWKPLNHEVLMQTRSEKIRARVLGLRIVKQLLDNLKEEYEVLFVETFPFLAELLEDVELPVKSLAQDILKEMETLSGEKKKMVPRWSRALTHLSRLRSLNSIEMGKDFSVIHRRSYAVVAPAAPDPVDKSSPTKSMVNLDKMFWSKPCSLALAPDSPLRVEDPKFEGIKRIIFKMMLFYSKQSKSIRGANVIYRRVLSQVDKPAIYEVFNLEKTFKMTFSLLVLHMWLCLRRLKAEGKDGVELGQYVYEIYNHDVELRVSKAGVNLLLTKWMKELERIFYGNIVAYDAAMLPEAKQEELTDIIWRQWQGMFVVKSAASH</sequence>
<feature type="coiled-coil region" evidence="7">
    <location>
        <begin position="1548"/>
        <end position="1575"/>
    </location>
</feature>
<evidence type="ECO:0000256" key="1">
    <source>
        <dbReference type="ARBA" id="ARBA00004604"/>
    </source>
</evidence>
<dbReference type="GO" id="GO:0030686">
    <property type="term" value="C:90S preribosome"/>
    <property type="evidence" value="ECO:0007669"/>
    <property type="project" value="TreeGrafter"/>
</dbReference>
<dbReference type="Proteomes" id="UP000187203">
    <property type="component" value="Unassembled WGS sequence"/>
</dbReference>
<dbReference type="Pfam" id="PF08146">
    <property type="entry name" value="BP28CT"/>
    <property type="match status" value="1"/>
</dbReference>
<dbReference type="GO" id="GO:0032040">
    <property type="term" value="C:small-subunit processome"/>
    <property type="evidence" value="ECO:0007669"/>
    <property type="project" value="TreeGrafter"/>
</dbReference>
<keyword evidence="3" id="KW-0690">Ribosome biogenesis</keyword>
<comment type="caution">
    <text evidence="9">The sequence shown here is derived from an EMBL/GenBank/DDBJ whole genome shotgun (WGS) entry which is preliminary data.</text>
</comment>
<evidence type="ECO:0000313" key="9">
    <source>
        <dbReference type="EMBL" id="OMO52206.1"/>
    </source>
</evidence>
<evidence type="ECO:0000313" key="10">
    <source>
        <dbReference type="Proteomes" id="UP000187203"/>
    </source>
</evidence>
<dbReference type="Pfam" id="PF03981">
    <property type="entry name" value="Ubiq_cyt_C_chap"/>
    <property type="match status" value="1"/>
</dbReference>
<dbReference type="Pfam" id="PF12397">
    <property type="entry name" value="U3snoRNP10"/>
    <property type="match status" value="1"/>
</dbReference>
<dbReference type="OrthoDB" id="31183at2759"/>
<dbReference type="STRING" id="93759.A0A1R3G297"/>
<dbReference type="Gene3D" id="1.25.10.10">
    <property type="entry name" value="Leucine-rich Repeat Variant"/>
    <property type="match status" value="1"/>
</dbReference>
<dbReference type="Pfam" id="PF24477">
    <property type="entry name" value="ARM_At3g06530"/>
    <property type="match status" value="1"/>
</dbReference>
<dbReference type="GO" id="GO:0045943">
    <property type="term" value="P:positive regulation of transcription by RNA polymerase I"/>
    <property type="evidence" value="ECO:0007669"/>
    <property type="project" value="TreeGrafter"/>
</dbReference>
<dbReference type="PANTHER" id="PTHR13457:SF1">
    <property type="entry name" value="HEAT REPEAT-CONTAINING PROTEIN 1"/>
    <property type="match status" value="1"/>
</dbReference>
<proteinExistence type="inferred from homology"/>
<evidence type="ECO:0000256" key="7">
    <source>
        <dbReference type="SAM" id="Coils"/>
    </source>
</evidence>
<dbReference type="Pfam" id="PF23243">
    <property type="entry name" value="HEAT_HEATR1"/>
    <property type="match status" value="1"/>
</dbReference>
<keyword evidence="4" id="KW-0698">rRNA processing</keyword>
<dbReference type="GO" id="GO:0030515">
    <property type="term" value="F:snoRNA binding"/>
    <property type="evidence" value="ECO:0007669"/>
    <property type="project" value="TreeGrafter"/>
</dbReference>
<dbReference type="GO" id="GO:0000462">
    <property type="term" value="P:maturation of SSU-rRNA from tricistronic rRNA transcript (SSU-rRNA, 5.8S rRNA, LSU-rRNA)"/>
    <property type="evidence" value="ECO:0007669"/>
    <property type="project" value="TreeGrafter"/>
</dbReference>
<dbReference type="InterPro" id="IPR056384">
    <property type="entry name" value="ARM_At3g06530"/>
</dbReference>
<evidence type="ECO:0000259" key="8">
    <source>
        <dbReference type="SMART" id="SM01036"/>
    </source>
</evidence>
<dbReference type="GO" id="GO:0034455">
    <property type="term" value="C:t-UTP complex"/>
    <property type="evidence" value="ECO:0007669"/>
    <property type="project" value="TreeGrafter"/>
</dbReference>
<dbReference type="InterPro" id="IPR040191">
    <property type="entry name" value="UTP10"/>
</dbReference>
<reference evidence="10" key="1">
    <citation type="submission" date="2013-09" db="EMBL/GenBank/DDBJ databases">
        <title>Corchorus olitorius genome sequencing.</title>
        <authorList>
            <person name="Alam M."/>
            <person name="Haque M.S."/>
            <person name="Islam M.S."/>
            <person name="Emdad E.M."/>
            <person name="Islam M.M."/>
            <person name="Ahmed B."/>
            <person name="Halim A."/>
            <person name="Hossen Q.M.M."/>
            <person name="Hossain M.Z."/>
            <person name="Ahmed R."/>
            <person name="Khan M.M."/>
            <person name="Islam R."/>
            <person name="Rashid M.M."/>
            <person name="Khan S.A."/>
            <person name="Rahman M.S."/>
            <person name="Alam M."/>
            <person name="Yahiya A.S."/>
            <person name="Khan M.S."/>
            <person name="Azam M.S."/>
            <person name="Haque T."/>
            <person name="Lashkar M.Z.H."/>
            <person name="Akhand A.I."/>
            <person name="Morshed G."/>
            <person name="Roy S."/>
            <person name="Uddin K.S."/>
            <person name="Rabeya T."/>
            <person name="Hossain A.S."/>
            <person name="Chowdhury A."/>
            <person name="Snigdha A.R."/>
            <person name="Mortoza M.S."/>
            <person name="Matin S.A."/>
            <person name="Hoque S.M.E."/>
            <person name="Islam M.K."/>
            <person name="Roy D.K."/>
            <person name="Haider R."/>
            <person name="Moosa M.M."/>
            <person name="Elias S.M."/>
            <person name="Hasan A.M."/>
            <person name="Jahan S."/>
            <person name="Shafiuddin M."/>
            <person name="Mahmood N."/>
            <person name="Shommy N.S."/>
        </authorList>
    </citation>
    <scope>NUCLEOTIDE SEQUENCE [LARGE SCALE GENOMIC DNA]</scope>
    <source>
        <strain evidence="10">cv. O-4</strain>
    </source>
</reference>
<dbReference type="SMART" id="SM01036">
    <property type="entry name" value="BP28CT"/>
    <property type="match status" value="1"/>
</dbReference>
<dbReference type="InterPro" id="IPR011989">
    <property type="entry name" value="ARM-like"/>
</dbReference>
<dbReference type="InterPro" id="IPR022125">
    <property type="entry name" value="U3snoRNP10_N"/>
</dbReference>
<dbReference type="SUPFAM" id="SSF48371">
    <property type="entry name" value="ARM repeat"/>
    <property type="match status" value="3"/>
</dbReference>
<dbReference type="InterPro" id="IPR056473">
    <property type="entry name" value="HEAT_Utp10/HEAT1"/>
</dbReference>
<keyword evidence="5" id="KW-0539">Nucleus</keyword>
<comment type="subcellular location">
    <subcellularLocation>
        <location evidence="1">Nucleus</location>
        <location evidence="1">Nucleolus</location>
    </subcellularLocation>
</comment>
<accession>A0A1R3G297</accession>
<evidence type="ECO:0000256" key="6">
    <source>
        <dbReference type="ARBA" id="ARBA00023274"/>
    </source>
</evidence>
<keyword evidence="10" id="KW-1185">Reference proteome</keyword>
<comment type="similarity">
    <text evidence="2">Belongs to the HEATR1/UTP10 family.</text>
</comment>
<feature type="domain" description="BP28 C-terminal" evidence="8">
    <location>
        <begin position="1889"/>
        <end position="2062"/>
    </location>
</feature>
<dbReference type="InterPro" id="IPR016024">
    <property type="entry name" value="ARM-type_fold"/>
</dbReference>
<dbReference type="PANTHER" id="PTHR13457">
    <property type="entry name" value="BAP28"/>
    <property type="match status" value="1"/>
</dbReference>
<evidence type="ECO:0000256" key="4">
    <source>
        <dbReference type="ARBA" id="ARBA00022552"/>
    </source>
</evidence>
<evidence type="ECO:0000256" key="3">
    <source>
        <dbReference type="ARBA" id="ARBA00022517"/>
    </source>
</evidence>
<evidence type="ECO:0000256" key="5">
    <source>
        <dbReference type="ARBA" id="ARBA00023242"/>
    </source>
</evidence>
<organism evidence="9 10">
    <name type="scientific">Corchorus olitorius</name>
    <dbReference type="NCBI Taxonomy" id="93759"/>
    <lineage>
        <taxon>Eukaryota</taxon>
        <taxon>Viridiplantae</taxon>
        <taxon>Streptophyta</taxon>
        <taxon>Embryophyta</taxon>
        <taxon>Tracheophyta</taxon>
        <taxon>Spermatophyta</taxon>
        <taxon>Magnoliopsida</taxon>
        <taxon>eudicotyledons</taxon>
        <taxon>Gunneridae</taxon>
        <taxon>Pentapetalae</taxon>
        <taxon>rosids</taxon>
        <taxon>malvids</taxon>
        <taxon>Malvales</taxon>
        <taxon>Malvaceae</taxon>
        <taxon>Grewioideae</taxon>
        <taxon>Apeibeae</taxon>
        <taxon>Corchorus</taxon>
    </lineage>
</organism>